<dbReference type="RefSeq" id="XP_026599270.1">
    <property type="nucleotide sequence ID" value="XM_026752208.1"/>
</dbReference>
<protein>
    <recommendedName>
        <fullName evidence="5">Peptidase A4 family protein</fullName>
    </recommendedName>
</protein>
<dbReference type="PRINTS" id="PR00977">
    <property type="entry name" value="SCYTLDPTASE"/>
</dbReference>
<dbReference type="InterPro" id="IPR038656">
    <property type="entry name" value="Peptidase_G1_sf"/>
</dbReference>
<feature type="signal peptide" evidence="2">
    <location>
        <begin position="1"/>
        <end position="23"/>
    </location>
</feature>
<dbReference type="EMBL" id="PVWQ01000015">
    <property type="protein sequence ID" value="RDW63081.1"/>
    <property type="molecule type" value="Genomic_DNA"/>
</dbReference>
<dbReference type="AlphaFoldDB" id="A0A3D8QMZ6"/>
<evidence type="ECO:0000313" key="3">
    <source>
        <dbReference type="EMBL" id="RDW63081.1"/>
    </source>
</evidence>
<name>A0A3D8QMZ6_9EURO</name>
<comment type="caution">
    <text evidence="3">The sequence shown here is derived from an EMBL/GenBank/DDBJ whole genome shotgun (WGS) entry which is preliminary data.</text>
</comment>
<evidence type="ECO:0000256" key="2">
    <source>
        <dbReference type="SAM" id="SignalP"/>
    </source>
</evidence>
<feature type="active site" description="Proton acceptor" evidence="1">
    <location>
        <position position="234"/>
    </location>
</feature>
<keyword evidence="2" id="KW-0732">Signal</keyword>
<dbReference type="STRING" id="1810919.A0A3D8QMZ6"/>
<dbReference type="PANTHER" id="PTHR37536:SF1">
    <property type="entry name" value="ASPERGILLOPEPSIN, PUTAITVE (AFU_ORTHOLOGUE AFUA_7G01200)"/>
    <property type="match status" value="1"/>
</dbReference>
<dbReference type="GO" id="GO:0070007">
    <property type="term" value="F:glutamic-type endopeptidase activity"/>
    <property type="evidence" value="ECO:0007669"/>
    <property type="project" value="InterPro"/>
</dbReference>
<dbReference type="InterPro" id="IPR000250">
    <property type="entry name" value="Peptidase_G1"/>
</dbReference>
<dbReference type="Gene3D" id="2.60.120.700">
    <property type="entry name" value="Peptidase G1"/>
    <property type="match status" value="1"/>
</dbReference>
<sequence length="302" mass="31926">MLSPWTLLILALCTLLNLHLASSKPTRARPRPPPEKLTELRAHRALRPLRTLNRTSLSSRTTQEEKEVQYSTNWAGAVLDPLPNSTYAFVSATITVPTPTPTSSSDSDSDSDSASTYQAASAWLGIDGATYATAILQTGIDIYVIDGEGYTDAWYEWYPDFARYFDEFAVLPGDVLVASVNASFTPDANGRSGGADHGVCIMENLTSGESVTTTVSAPKSTATLAGLNAEWVVEDYSSGGEAVPFVGFGEVRFEGCAAGLGDGREVGLDGEQMEVYELVLGGVVAAGVEVGGDGVVVTREGV</sequence>
<dbReference type="PANTHER" id="PTHR37536">
    <property type="entry name" value="PUTATIVE (AFU_ORTHOLOGUE AFUA_3G02970)-RELATED"/>
    <property type="match status" value="1"/>
</dbReference>
<evidence type="ECO:0000256" key="1">
    <source>
        <dbReference type="PIRSR" id="PIRSR600250-50"/>
    </source>
</evidence>
<dbReference type="CDD" id="cd13426">
    <property type="entry name" value="Peptidase_G1"/>
    <property type="match status" value="1"/>
</dbReference>
<gene>
    <name evidence="3" type="ORF">DSM5745_10192</name>
</gene>
<proteinExistence type="predicted"/>
<evidence type="ECO:0000313" key="4">
    <source>
        <dbReference type="Proteomes" id="UP000256690"/>
    </source>
</evidence>
<reference evidence="3 4" key="1">
    <citation type="journal article" date="2018" name="IMA Fungus">
        <title>IMA Genome-F 9: Draft genome sequence of Annulohypoxylon stygium, Aspergillus mulundensis, Berkeleyomyces basicola (syn. Thielaviopsis basicola), Ceratocystis smalleyi, two Cercospora beticola strains, Coleophoma cylindrospora, Fusarium fracticaudum, Phialophora cf. hyalina, and Morchella septimelata.</title>
        <authorList>
            <person name="Wingfield B.D."/>
            <person name="Bills G.F."/>
            <person name="Dong Y."/>
            <person name="Huang W."/>
            <person name="Nel W.J."/>
            <person name="Swalarsk-Parry B.S."/>
            <person name="Vaghefi N."/>
            <person name="Wilken P.M."/>
            <person name="An Z."/>
            <person name="de Beer Z.W."/>
            <person name="De Vos L."/>
            <person name="Chen L."/>
            <person name="Duong T.A."/>
            <person name="Gao Y."/>
            <person name="Hammerbacher A."/>
            <person name="Kikkert J.R."/>
            <person name="Li Y."/>
            <person name="Li H."/>
            <person name="Li K."/>
            <person name="Li Q."/>
            <person name="Liu X."/>
            <person name="Ma X."/>
            <person name="Naidoo K."/>
            <person name="Pethybridge S.J."/>
            <person name="Sun J."/>
            <person name="Steenkamp E.T."/>
            <person name="van der Nest M.A."/>
            <person name="van Wyk S."/>
            <person name="Wingfield M.J."/>
            <person name="Xiong C."/>
            <person name="Yue Q."/>
            <person name="Zhang X."/>
        </authorList>
    </citation>
    <scope>NUCLEOTIDE SEQUENCE [LARGE SCALE GENOMIC DNA]</scope>
    <source>
        <strain evidence="3 4">DSM 5745</strain>
    </source>
</reference>
<dbReference type="Pfam" id="PF01828">
    <property type="entry name" value="Peptidase_A4"/>
    <property type="match status" value="1"/>
</dbReference>
<evidence type="ECO:0008006" key="5">
    <source>
        <dbReference type="Google" id="ProtNLM"/>
    </source>
</evidence>
<dbReference type="GeneID" id="38120562"/>
<organism evidence="3 4">
    <name type="scientific">Aspergillus mulundensis</name>
    <dbReference type="NCBI Taxonomy" id="1810919"/>
    <lineage>
        <taxon>Eukaryota</taxon>
        <taxon>Fungi</taxon>
        <taxon>Dikarya</taxon>
        <taxon>Ascomycota</taxon>
        <taxon>Pezizomycotina</taxon>
        <taxon>Eurotiomycetes</taxon>
        <taxon>Eurotiomycetidae</taxon>
        <taxon>Eurotiales</taxon>
        <taxon>Aspergillaceae</taxon>
        <taxon>Aspergillus</taxon>
        <taxon>Aspergillus subgen. Nidulantes</taxon>
    </lineage>
</organism>
<accession>A0A3D8QMZ6</accession>
<dbReference type="InterPro" id="IPR013320">
    <property type="entry name" value="ConA-like_dom_sf"/>
</dbReference>
<dbReference type="SUPFAM" id="SSF49899">
    <property type="entry name" value="Concanavalin A-like lectins/glucanases"/>
    <property type="match status" value="1"/>
</dbReference>
<dbReference type="Proteomes" id="UP000256690">
    <property type="component" value="Unassembled WGS sequence"/>
</dbReference>
<feature type="chain" id="PRO_5017632931" description="Peptidase A4 family protein" evidence="2">
    <location>
        <begin position="24"/>
        <end position="302"/>
    </location>
</feature>
<dbReference type="GO" id="GO:0006508">
    <property type="term" value="P:proteolysis"/>
    <property type="evidence" value="ECO:0007669"/>
    <property type="project" value="InterPro"/>
</dbReference>
<keyword evidence="4" id="KW-1185">Reference proteome</keyword>
<dbReference type="OrthoDB" id="2862635at2759"/>